<dbReference type="InterPro" id="IPR001190">
    <property type="entry name" value="SRCR"/>
</dbReference>
<dbReference type="PROSITE" id="PS00134">
    <property type="entry name" value="TRYPSIN_HIS"/>
    <property type="match status" value="1"/>
</dbReference>
<dbReference type="Pfam" id="PF00530">
    <property type="entry name" value="SRCR"/>
    <property type="match status" value="5"/>
</dbReference>
<dbReference type="PANTHER" id="PTHR19331">
    <property type="entry name" value="SCAVENGER RECEPTOR DOMAIN-CONTAINING"/>
    <property type="match status" value="1"/>
</dbReference>
<evidence type="ECO:0000259" key="13">
    <source>
        <dbReference type="PROSITE" id="PS50287"/>
    </source>
</evidence>
<protein>
    <submittedName>
        <fullName evidence="15">Uncharacterized protein</fullName>
    </submittedName>
</protein>
<feature type="domain" description="Peptidase S1" evidence="12">
    <location>
        <begin position="295"/>
        <end position="544"/>
    </location>
</feature>
<evidence type="ECO:0000259" key="12">
    <source>
        <dbReference type="PROSITE" id="PS50240"/>
    </source>
</evidence>
<evidence type="ECO:0000313" key="16">
    <source>
        <dbReference type="EMBL" id="GIM06529.1"/>
    </source>
</evidence>
<feature type="compositionally biased region" description="Pro residues" evidence="10">
    <location>
        <begin position="567"/>
        <end position="578"/>
    </location>
</feature>
<evidence type="ECO:0000313" key="15">
    <source>
        <dbReference type="EMBL" id="GIL85177.1"/>
    </source>
</evidence>
<evidence type="ECO:0000256" key="1">
    <source>
        <dbReference type="ARBA" id="ARBA00004167"/>
    </source>
</evidence>
<sequence>MMRWANCLAAGLLLALSVITVSSAQRKLALERAWNCDDCPDEIAPVCVNGITFQHPCLAECQTNQLGVEGPCEGDELLRRRAYGVTAAVGAAPAAVTAATPTVKATSIPSAGSRTASYAFAKRSAAVPSPSAPSATSFKRKKHRAAEMKRFQSDGFVLVGSLALRSGPSGDWDPSQLSGSARDSSGNSASGAGDAAAIADALLDNLQVRGIRYTLDTGALFMEAAPRPARPPRVRKRALLGAEAENLSGSFRRNEDHAGWTDGSGDASLATADAGNAAAAAAAKQPLDNNVGPGTAGGSDGAGDLPQRQRRLLQDTRWRVSNGTVYPYSAIAYVSYVENSTTSLRYHCSATFISPWDVLTAAHCVWDFGDHTGYVNFRIYPGLSVSGTSLSDATSPIYTGDYVTFYRTENTNKSYADQRNPVNYFDIAVIRLKSPHTSWLGIKYDCARASYPKTLACGYSDSVWIAQCDQCFLTTSQCRPMWLMYNNCYSRKGQSGMPILDLNDTRVLGVLSGGPGDVWEYSYWTPIDAFHFNNLVRWIWQPSSPPPPNRPSPQPPIRPPVQNSNLIPPPRRLPPNPLPDQVIAASVRPPPLTRPPPPRRPPPPSPPSPAVKRAPPPFLLSPRPPPPARVSGPPSPRPPFPRPPSPPPPVPPRITSPPPPLGRTRFLVDSSPNPFGLGLDPSKPGVYGSTPAWMATAVPPTIDWNPVQLSVAGSKLPPPAAAVAAAGVVSRQGATSLSPLAPQPSSSLGYESAIAQTESSSGIGVRSSVSSVTASNGPVQPLFSPPQIGTACKDGQLRLMDGPNSWSGRLEICNSSGAWGTICDVGWTWDDARVACRQLGYPAGGEAIQGGWFAAAASTVPMHFSNITCLGTERTLTECARSSSIGATCNPMTGAGLICVNPAVGSPPPASGSTNGSNNWQPGDYPCGQEGMVRLVASLGANTAANRPLPAVVMARGRVEVCSAGQWGSVCDDGWDNNDAIVVCRQLKYTTGWALTRSSAPPPPTPSTVFDISLQSLVPGPLNMSIWLSNVDCSGTETSLMSCKRRLPLGRTACTHQEDAGVVCFNTPAPTAPPQPPPPECSEDGALRLVPLTGQPKGAGRLEVCYSGRYGLVCDDTFGLPEARVACRQLGYLYGRPMGPPNSAVAGDPGPGAFFWMENVDCVVRDSPDWFWRLTQCLFAGWGGNTCDPRRQAVGLICSNDSAILAPSPPRPPGPPSPFRCNSPGSLRLAGGTSNSSGRVEICSASGLWGTVCDNGWGNVDAAVACRELGFSTGVAATAGSFLVGVAEQVVLLSDINCMGSELKLSACSSRNASFLSSCGDHTRDAGAVCGNLRPPPPNLPLPPPPRSPPPLPPRPNVTCKVEGAVQVVSSTGVVQTSLPAVGRVDICHNGEWGAYCNKYDDPSYSWDDISAQVVCRQLNRGVYAVVSEALDTSDPAVPLLPAGMRFWRYNVICEGDETVATCPGSGWGAIPNSCKATNVAGVRCR</sequence>
<evidence type="ECO:0000256" key="2">
    <source>
        <dbReference type="ARBA" id="ARBA00022692"/>
    </source>
</evidence>
<dbReference type="Proteomes" id="UP000747110">
    <property type="component" value="Unassembled WGS sequence"/>
</dbReference>
<dbReference type="InterPro" id="IPR036772">
    <property type="entry name" value="SRCR-like_dom_sf"/>
</dbReference>
<evidence type="ECO:0000256" key="5">
    <source>
        <dbReference type="ARBA" id="ARBA00022989"/>
    </source>
</evidence>
<dbReference type="SUPFAM" id="SSF50494">
    <property type="entry name" value="Trypsin-like serine proteases"/>
    <property type="match status" value="1"/>
</dbReference>
<dbReference type="SUPFAM" id="SSF56487">
    <property type="entry name" value="SRCR-like"/>
    <property type="match status" value="5"/>
</dbReference>
<evidence type="ECO:0000313" key="17">
    <source>
        <dbReference type="Proteomes" id="UP000747110"/>
    </source>
</evidence>
<feature type="domain" description="SRCR" evidence="13">
    <location>
        <begin position="1227"/>
        <end position="1331"/>
    </location>
</feature>
<dbReference type="Pfam" id="PF00089">
    <property type="entry name" value="Trypsin"/>
    <property type="match status" value="1"/>
</dbReference>
<dbReference type="SMART" id="SM00202">
    <property type="entry name" value="SR"/>
    <property type="match status" value="5"/>
</dbReference>
<keyword evidence="4" id="KW-0677">Repeat</keyword>
<comment type="subcellular location">
    <subcellularLocation>
        <location evidence="1">Membrane</location>
        <topology evidence="1">Single-pass membrane protein</topology>
    </subcellularLocation>
</comment>
<evidence type="ECO:0000256" key="10">
    <source>
        <dbReference type="SAM" id="MobiDB-lite"/>
    </source>
</evidence>
<evidence type="ECO:0000256" key="9">
    <source>
        <dbReference type="ARBA" id="ARBA00023180"/>
    </source>
</evidence>
<organism evidence="15 17">
    <name type="scientific">Volvox reticuliferus</name>
    <dbReference type="NCBI Taxonomy" id="1737510"/>
    <lineage>
        <taxon>Eukaryota</taxon>
        <taxon>Viridiplantae</taxon>
        <taxon>Chlorophyta</taxon>
        <taxon>core chlorophytes</taxon>
        <taxon>Chlorophyceae</taxon>
        <taxon>CS clade</taxon>
        <taxon>Chlamydomonadales</taxon>
        <taxon>Volvocaceae</taxon>
        <taxon>Volvox</taxon>
    </lineage>
</organism>
<dbReference type="FunFam" id="3.10.250.10:FF:000001">
    <property type="entry name" value="Lysyl oxidase 4 isoform X1"/>
    <property type="match status" value="1"/>
</dbReference>
<feature type="signal peptide" evidence="11">
    <location>
        <begin position="1"/>
        <end position="24"/>
    </location>
</feature>
<dbReference type="PRINTS" id="PR01217">
    <property type="entry name" value="PRICHEXTENSN"/>
</dbReference>
<dbReference type="InterPro" id="IPR002350">
    <property type="entry name" value="Kazal_dom"/>
</dbReference>
<keyword evidence="9" id="KW-0325">Glycoprotein</keyword>
<evidence type="ECO:0000256" key="11">
    <source>
        <dbReference type="SAM" id="SignalP"/>
    </source>
</evidence>
<keyword evidence="2" id="KW-0812">Transmembrane</keyword>
<feature type="compositionally biased region" description="Pro residues" evidence="10">
    <location>
        <begin position="588"/>
        <end position="661"/>
    </location>
</feature>
<dbReference type="InterPro" id="IPR009003">
    <property type="entry name" value="Peptidase_S1_PA"/>
</dbReference>
<keyword evidence="5" id="KW-1133">Transmembrane helix</keyword>
<evidence type="ECO:0000256" key="8">
    <source>
        <dbReference type="ARBA" id="ARBA00023170"/>
    </source>
</evidence>
<dbReference type="InterPro" id="IPR001254">
    <property type="entry name" value="Trypsin_dom"/>
</dbReference>
<dbReference type="Proteomes" id="UP000722791">
    <property type="component" value="Unassembled WGS sequence"/>
</dbReference>
<keyword evidence="6" id="KW-0472">Membrane</keyword>
<dbReference type="EMBL" id="BNCQ01000021">
    <property type="protein sequence ID" value="GIM06529.1"/>
    <property type="molecule type" value="Genomic_DNA"/>
</dbReference>
<dbReference type="Gene3D" id="3.10.250.10">
    <property type="entry name" value="SRCR-like domain"/>
    <property type="match status" value="5"/>
</dbReference>
<proteinExistence type="predicted"/>
<dbReference type="InterPro" id="IPR018114">
    <property type="entry name" value="TRYPSIN_HIS"/>
</dbReference>
<name>A0A8J4CU05_9CHLO</name>
<dbReference type="PROSITE" id="PS50287">
    <property type="entry name" value="SRCR_2"/>
    <property type="match status" value="5"/>
</dbReference>
<keyword evidence="8" id="KW-0675">Receptor</keyword>
<feature type="domain" description="SRCR" evidence="13">
    <location>
        <begin position="933"/>
        <end position="1065"/>
    </location>
</feature>
<keyword evidence="7" id="KW-1015">Disulfide bond</keyword>
<feature type="chain" id="PRO_5036271562" evidence="11">
    <location>
        <begin position="25"/>
        <end position="1486"/>
    </location>
</feature>
<dbReference type="PROSITE" id="PS51465">
    <property type="entry name" value="KAZAL_2"/>
    <property type="match status" value="1"/>
</dbReference>
<gene>
    <name evidence="15" type="ORF">Vretifemale_13764</name>
    <name evidence="16" type="ORF">Vretimale_10828</name>
</gene>
<dbReference type="InterPro" id="IPR043504">
    <property type="entry name" value="Peptidase_S1_PA_chymotrypsin"/>
</dbReference>
<dbReference type="GO" id="GO:0004252">
    <property type="term" value="F:serine-type endopeptidase activity"/>
    <property type="evidence" value="ECO:0007669"/>
    <property type="project" value="InterPro"/>
</dbReference>
<comment type="caution">
    <text evidence="15">The sequence shown here is derived from an EMBL/GenBank/DDBJ whole genome shotgun (WGS) entry which is preliminary data.</text>
</comment>
<evidence type="ECO:0000259" key="14">
    <source>
        <dbReference type="PROSITE" id="PS51465"/>
    </source>
</evidence>
<dbReference type="PROSITE" id="PS50240">
    <property type="entry name" value="TRYPSIN_DOM"/>
    <property type="match status" value="1"/>
</dbReference>
<dbReference type="FunFam" id="3.10.250.10:FF:000016">
    <property type="entry name" value="Scavenger receptor cysteine-rich protein type 12"/>
    <property type="match status" value="1"/>
</dbReference>
<feature type="compositionally biased region" description="Low complexity" evidence="10">
    <location>
        <begin position="177"/>
        <end position="191"/>
    </location>
</feature>
<feature type="domain" description="SRCR" evidence="13">
    <location>
        <begin position="797"/>
        <end position="900"/>
    </location>
</feature>
<dbReference type="GO" id="GO:0006508">
    <property type="term" value="P:proteolysis"/>
    <property type="evidence" value="ECO:0007669"/>
    <property type="project" value="InterPro"/>
</dbReference>
<keyword evidence="17" id="KW-1185">Reference proteome</keyword>
<keyword evidence="3 11" id="KW-0732">Signal</keyword>
<dbReference type="FunFam" id="3.10.250.10:FF:000007">
    <property type="entry name" value="Soluble scavenger receptor cysteine-rich domain-containing protein SSC5D"/>
    <property type="match status" value="1"/>
</dbReference>
<evidence type="ECO:0000256" key="4">
    <source>
        <dbReference type="ARBA" id="ARBA00022737"/>
    </source>
</evidence>
<dbReference type="Gene3D" id="2.40.10.10">
    <property type="entry name" value="Trypsin-like serine proteases"/>
    <property type="match status" value="2"/>
</dbReference>
<dbReference type="PRINTS" id="PR00258">
    <property type="entry name" value="SPERACTRCPTR"/>
</dbReference>
<dbReference type="OrthoDB" id="536948at2759"/>
<dbReference type="GO" id="GO:0016020">
    <property type="term" value="C:membrane"/>
    <property type="evidence" value="ECO:0007669"/>
    <property type="project" value="UniProtKB-SubCell"/>
</dbReference>
<evidence type="ECO:0000256" key="7">
    <source>
        <dbReference type="ARBA" id="ARBA00023157"/>
    </source>
</evidence>
<feature type="region of interest" description="Disordered" evidence="10">
    <location>
        <begin position="168"/>
        <end position="191"/>
    </location>
</feature>
<feature type="region of interest" description="Disordered" evidence="10">
    <location>
        <begin position="280"/>
        <end position="306"/>
    </location>
</feature>
<feature type="domain" description="SRCR" evidence="13">
    <location>
        <begin position="1366"/>
        <end position="1486"/>
    </location>
</feature>
<feature type="domain" description="SRCR" evidence="13">
    <location>
        <begin position="1087"/>
        <end position="1199"/>
    </location>
</feature>
<feature type="region of interest" description="Disordered" evidence="10">
    <location>
        <begin position="544"/>
        <end position="679"/>
    </location>
</feature>
<accession>A0A8J4CU05</accession>
<feature type="domain" description="Kazal-like" evidence="14">
    <location>
        <begin position="30"/>
        <end position="74"/>
    </location>
</feature>
<reference evidence="15" key="1">
    <citation type="journal article" date="2021" name="Proc. Natl. Acad. Sci. U.S.A.">
        <title>Three genomes in the algal genus Volvox reveal the fate of a haploid sex-determining region after a transition to homothallism.</title>
        <authorList>
            <person name="Yamamoto K."/>
            <person name="Hamaji T."/>
            <person name="Kawai-Toyooka H."/>
            <person name="Matsuzaki R."/>
            <person name="Takahashi F."/>
            <person name="Nishimura Y."/>
            <person name="Kawachi M."/>
            <person name="Noguchi H."/>
            <person name="Minakuchi Y."/>
            <person name="Umen J.G."/>
            <person name="Toyoda A."/>
            <person name="Nozaki H."/>
        </authorList>
    </citation>
    <scope>NUCLEOTIDE SEQUENCE</scope>
    <source>
        <strain evidence="16">NIES-3785</strain>
        <strain evidence="15">NIES-3786</strain>
    </source>
</reference>
<dbReference type="PANTHER" id="PTHR19331:SF465">
    <property type="entry name" value="EGG PEPTIDE SPERACT RECEPTOR"/>
    <property type="match status" value="1"/>
</dbReference>
<feature type="compositionally biased region" description="Pro residues" evidence="10">
    <location>
        <begin position="544"/>
        <end position="559"/>
    </location>
</feature>
<dbReference type="EMBL" id="BNCP01000032">
    <property type="protein sequence ID" value="GIL85177.1"/>
    <property type="molecule type" value="Genomic_DNA"/>
</dbReference>
<feature type="compositionally biased region" description="Pro residues" evidence="10">
    <location>
        <begin position="1334"/>
        <end position="1356"/>
    </location>
</feature>
<evidence type="ECO:0000256" key="3">
    <source>
        <dbReference type="ARBA" id="ARBA00022729"/>
    </source>
</evidence>
<evidence type="ECO:0000256" key="6">
    <source>
        <dbReference type="ARBA" id="ARBA00023136"/>
    </source>
</evidence>
<feature type="region of interest" description="Disordered" evidence="10">
    <location>
        <begin position="1332"/>
        <end position="1356"/>
    </location>
</feature>